<evidence type="ECO:0000256" key="3">
    <source>
        <dbReference type="ARBA" id="ARBA00022840"/>
    </source>
</evidence>
<dbReference type="InterPro" id="IPR050856">
    <property type="entry name" value="Biotin_carboxylase_complex"/>
</dbReference>
<keyword evidence="2" id="KW-0547">Nucleotide-binding</keyword>
<dbReference type="Proteomes" id="UP001149813">
    <property type="component" value="Unassembled WGS sequence"/>
</dbReference>
<dbReference type="InterPro" id="IPR005482">
    <property type="entry name" value="Biotin_COase_C"/>
</dbReference>
<dbReference type="EMBL" id="JANBOJ010000332">
    <property type="protein sequence ID" value="KAJ1719834.1"/>
    <property type="molecule type" value="Genomic_DNA"/>
</dbReference>
<keyword evidence="4" id="KW-0092">Biotin</keyword>
<dbReference type="PROSITE" id="PS50979">
    <property type="entry name" value="BC"/>
    <property type="match status" value="1"/>
</dbReference>
<dbReference type="Gene3D" id="3.30.470.20">
    <property type="entry name" value="ATP-grasp fold, B domain"/>
    <property type="match status" value="1"/>
</dbReference>
<dbReference type="PANTHER" id="PTHR18866">
    <property type="entry name" value="CARBOXYLASE:PYRUVATE/ACETYL-COA/PROPIONYL-COA CARBOXYLASE"/>
    <property type="match status" value="1"/>
</dbReference>
<dbReference type="GO" id="GO:0005739">
    <property type="term" value="C:mitochondrion"/>
    <property type="evidence" value="ECO:0007669"/>
    <property type="project" value="TreeGrafter"/>
</dbReference>
<dbReference type="InterPro" id="IPR011764">
    <property type="entry name" value="Biotin_carboxylation_dom"/>
</dbReference>
<accession>A0A9W7XSF4</accession>
<dbReference type="Gene3D" id="3.30.700.40">
    <property type="match status" value="1"/>
</dbReference>
<organism evidence="6 7">
    <name type="scientific">Coemansia erecta</name>
    <dbReference type="NCBI Taxonomy" id="147472"/>
    <lineage>
        <taxon>Eukaryota</taxon>
        <taxon>Fungi</taxon>
        <taxon>Fungi incertae sedis</taxon>
        <taxon>Zoopagomycota</taxon>
        <taxon>Kickxellomycotina</taxon>
        <taxon>Kickxellomycetes</taxon>
        <taxon>Kickxellales</taxon>
        <taxon>Kickxellaceae</taxon>
        <taxon>Coemansia</taxon>
    </lineage>
</organism>
<dbReference type="InterPro" id="IPR011054">
    <property type="entry name" value="Rudment_hybrid_motif"/>
</dbReference>
<evidence type="ECO:0000256" key="4">
    <source>
        <dbReference type="ARBA" id="ARBA00023267"/>
    </source>
</evidence>
<evidence type="ECO:0000313" key="6">
    <source>
        <dbReference type="EMBL" id="KAJ1719834.1"/>
    </source>
</evidence>
<comment type="caution">
    <text evidence="6">The sequence shown here is derived from an EMBL/GenBank/DDBJ whole genome shotgun (WGS) entry which is preliminary data.</text>
</comment>
<dbReference type="GO" id="GO:0004485">
    <property type="term" value="F:methylcrotonoyl-CoA carboxylase activity"/>
    <property type="evidence" value="ECO:0007669"/>
    <property type="project" value="TreeGrafter"/>
</dbReference>
<keyword evidence="3" id="KW-0067">ATP-binding</keyword>
<keyword evidence="1" id="KW-0436">Ligase</keyword>
<proteinExistence type="predicted"/>
<keyword evidence="7" id="KW-1185">Reference proteome</keyword>
<evidence type="ECO:0000256" key="2">
    <source>
        <dbReference type="ARBA" id="ARBA00022741"/>
    </source>
</evidence>
<name>A0A9W7XSF4_9FUNG</name>
<reference evidence="6" key="1">
    <citation type="submission" date="2022-07" db="EMBL/GenBank/DDBJ databases">
        <title>Phylogenomic reconstructions and comparative analyses of Kickxellomycotina fungi.</title>
        <authorList>
            <person name="Reynolds N.K."/>
            <person name="Stajich J.E."/>
            <person name="Barry K."/>
            <person name="Grigoriev I.V."/>
            <person name="Crous P."/>
            <person name="Smith M.E."/>
        </authorList>
    </citation>
    <scope>NUCLEOTIDE SEQUENCE</scope>
    <source>
        <strain evidence="6">NBRC 32514</strain>
    </source>
</reference>
<gene>
    <name evidence="6" type="ORF">LPJ53_005457</name>
</gene>
<protein>
    <recommendedName>
        <fullName evidence="5">Biotin carboxylation domain-containing protein</fullName>
    </recommendedName>
</protein>
<dbReference type="Pfam" id="PF02785">
    <property type="entry name" value="Biotin_carb_C"/>
    <property type="match status" value="1"/>
</dbReference>
<dbReference type="SMART" id="SM00878">
    <property type="entry name" value="Biotin_carb_C"/>
    <property type="match status" value="1"/>
</dbReference>
<dbReference type="OrthoDB" id="196847at2759"/>
<dbReference type="AlphaFoldDB" id="A0A9W7XSF4"/>
<sequence length="258" mass="27095">MLAPTKTSDVRVKTGMRLSDEIPVHYDPVIAKLVVYASDRADILRNLRKALASYQVIGVHTDFGFLSRLAASADFAAAKHRDELLPPAFAPPAAGAMALTGLTLLTQRAHVAGAQMLGGAGSPWAAMDGFGVNTPATQHIEVASGKHLFHVENVGRGSGAAGVRMLEGAELLSKYPEDSPTWTLQDTGGSLRALLGSRQCCVTVVYSRQSSRSTVPQSAYALVANAHAANNASVAAPMSCKIVQVLVDTGKSLVAFEE</sequence>
<evidence type="ECO:0000259" key="5">
    <source>
        <dbReference type="PROSITE" id="PS50979"/>
    </source>
</evidence>
<dbReference type="GO" id="GO:0005524">
    <property type="term" value="F:ATP binding"/>
    <property type="evidence" value="ECO:0007669"/>
    <property type="project" value="UniProtKB-KW"/>
</dbReference>
<evidence type="ECO:0000256" key="1">
    <source>
        <dbReference type="ARBA" id="ARBA00022598"/>
    </source>
</evidence>
<feature type="domain" description="Biotin carboxylation" evidence="5">
    <location>
        <begin position="1"/>
        <end position="90"/>
    </location>
</feature>
<dbReference type="SUPFAM" id="SSF51246">
    <property type="entry name" value="Rudiment single hybrid motif"/>
    <property type="match status" value="1"/>
</dbReference>
<dbReference type="PANTHER" id="PTHR18866:SF33">
    <property type="entry name" value="METHYLCROTONOYL-COA CARBOXYLASE SUBUNIT ALPHA, MITOCHONDRIAL-RELATED"/>
    <property type="match status" value="1"/>
</dbReference>
<evidence type="ECO:0000313" key="7">
    <source>
        <dbReference type="Proteomes" id="UP001149813"/>
    </source>
</evidence>